<dbReference type="AlphaFoldDB" id="F9WF24"/>
<proteinExistence type="predicted"/>
<evidence type="ECO:0000256" key="1">
    <source>
        <dbReference type="SAM" id="Phobius"/>
    </source>
</evidence>
<comment type="caution">
    <text evidence="2">The sequence shown here is derived from an EMBL/GenBank/DDBJ whole genome shotgun (WGS) entry which is preliminary data.</text>
</comment>
<feature type="transmembrane region" description="Helical" evidence="1">
    <location>
        <begin position="12"/>
        <end position="31"/>
    </location>
</feature>
<dbReference type="OMA" id="IEEPLCG"/>
<reference evidence="3" key="1">
    <citation type="submission" date="2011-07" db="EMBL/GenBank/DDBJ databases">
        <title>Divergent evolution of antigenic variation in African trypanosomes.</title>
        <authorList>
            <person name="Jackson A.P."/>
            <person name="Berry A."/>
            <person name="Allison H.C."/>
            <person name="Burton P."/>
            <person name="Anderson J."/>
            <person name="Aslett M."/>
            <person name="Brown R."/>
            <person name="Corton N."/>
            <person name="Harris D."/>
            <person name="Hauser H."/>
            <person name="Gamble J."/>
            <person name="Gilderthorp R."/>
            <person name="McQuillan J."/>
            <person name="Quail M.A."/>
            <person name="Sanders M."/>
            <person name="Van Tonder A."/>
            <person name="Ginger M.L."/>
            <person name="Donelson J.E."/>
            <person name="Field M.C."/>
            <person name="Barry J.D."/>
            <person name="Berriman M."/>
            <person name="Hertz-Fowler C."/>
        </authorList>
    </citation>
    <scope>NUCLEOTIDE SEQUENCE [LARGE SCALE GENOMIC DNA]</scope>
    <source>
        <strain evidence="3">IL3000</strain>
    </source>
</reference>
<keyword evidence="1" id="KW-0812">Transmembrane</keyword>
<keyword evidence="1" id="KW-0472">Membrane</keyword>
<gene>
    <name evidence="2" type="ORF">TCIL3000_0_08860</name>
</gene>
<organism evidence="2 3">
    <name type="scientific">Trypanosoma congolense (strain IL3000)</name>
    <dbReference type="NCBI Taxonomy" id="1068625"/>
    <lineage>
        <taxon>Eukaryota</taxon>
        <taxon>Discoba</taxon>
        <taxon>Euglenozoa</taxon>
        <taxon>Kinetoplastea</taxon>
        <taxon>Metakinetoplastina</taxon>
        <taxon>Trypanosomatida</taxon>
        <taxon>Trypanosomatidae</taxon>
        <taxon>Trypanosoma</taxon>
        <taxon>Nannomonas</taxon>
    </lineage>
</organism>
<name>F9WF24_TRYCI</name>
<accession>F9WF24</accession>
<feature type="transmembrane region" description="Helical" evidence="1">
    <location>
        <begin position="37"/>
        <end position="61"/>
    </location>
</feature>
<evidence type="ECO:0000313" key="3">
    <source>
        <dbReference type="Proteomes" id="UP000000702"/>
    </source>
</evidence>
<keyword evidence="1" id="KW-1133">Transmembrane helix</keyword>
<feature type="non-terminal residue" evidence="2">
    <location>
        <position position="133"/>
    </location>
</feature>
<dbReference type="EMBL" id="CAEQ01002094">
    <property type="protein sequence ID" value="CCD15892.1"/>
    <property type="molecule type" value="Genomic_DNA"/>
</dbReference>
<evidence type="ECO:0000313" key="2">
    <source>
        <dbReference type="EMBL" id="CCD15892.1"/>
    </source>
</evidence>
<dbReference type="Proteomes" id="UP000000702">
    <property type="component" value="Unassembled WGS sequence"/>
</dbReference>
<reference evidence="2 3" key="2">
    <citation type="journal article" date="2012" name="Proc. Natl. Acad. Sci. U.S.A.">
        <title>Antigenic diversity is generated by distinct evolutionary mechanisms in African trypanosome species.</title>
        <authorList>
            <person name="Jackson A.P."/>
            <person name="Berry A."/>
            <person name="Aslett M."/>
            <person name="Allison H.C."/>
            <person name="Burton P."/>
            <person name="Vavrova-Anderson J."/>
            <person name="Brown R."/>
            <person name="Browne H."/>
            <person name="Corton N."/>
            <person name="Hauser H."/>
            <person name="Gamble J."/>
            <person name="Gilderthorp R."/>
            <person name="Marcello L."/>
            <person name="McQuillan J."/>
            <person name="Otto T.D."/>
            <person name="Quail M.A."/>
            <person name="Sanders M.J."/>
            <person name="van Tonder A."/>
            <person name="Ginger M.L."/>
            <person name="Field M.C."/>
            <person name="Barry J.D."/>
            <person name="Hertz-Fowler C."/>
            <person name="Berriman M."/>
        </authorList>
    </citation>
    <scope>NUCLEOTIDE SEQUENCE [LARGE SCALE GENOMIC DNA]</scope>
    <source>
        <strain evidence="2 3">IL3000</strain>
    </source>
</reference>
<protein>
    <submittedName>
        <fullName evidence="2">Uncharacterized protein</fullName>
    </submittedName>
</protein>
<sequence>MRHYVIGQLVWLAKVTIQLLIAMGVGVKWVFMTARLVLFVAVSFSYFLPFAWWYLISPNIIRRVAYRSSRRTKRRNLEMMFKRITEKRMNAKRAEFGNSLRMEEVMGPDAMKQLASALWLPSNCVSQVGASFQ</sequence>
<keyword evidence="3" id="KW-1185">Reference proteome</keyword>